<reference evidence="9 10" key="2">
    <citation type="journal article" date="2011" name="Stand. Genomic Sci.">
        <title>Complete genome sequence of Staphylothermus hellenicus P8.</title>
        <authorList>
            <person name="Anderson I."/>
            <person name="Wirth R."/>
            <person name="Lucas S."/>
            <person name="Copeland A."/>
            <person name="Lapidus A."/>
            <person name="Cheng J.F."/>
            <person name="Goodwin L."/>
            <person name="Pitluck S."/>
            <person name="Davenport K."/>
            <person name="Detter J.C."/>
            <person name="Han C."/>
            <person name="Tapia R."/>
            <person name="Land M."/>
            <person name="Hauser L."/>
            <person name="Pati A."/>
            <person name="Mikhailova N."/>
            <person name="Woyke T."/>
            <person name="Klenk H.P."/>
            <person name="Kyrpides N."/>
            <person name="Ivanova N."/>
        </authorList>
    </citation>
    <scope>NUCLEOTIDE SEQUENCE [LARGE SCALE GENOMIC DNA]</scope>
    <source>
        <strain evidence="10">DSM 12710 / JCM 10830 / BK20S6-10-b1 / P8</strain>
    </source>
</reference>
<dbReference type="Gene3D" id="6.10.140.760">
    <property type="match status" value="1"/>
</dbReference>
<dbReference type="CDD" id="cd05795">
    <property type="entry name" value="Ribosomal_P0_L10e"/>
    <property type="match status" value="1"/>
</dbReference>
<dbReference type="GO" id="GO:0022625">
    <property type="term" value="C:cytosolic large ribosomal subunit"/>
    <property type="evidence" value="ECO:0007669"/>
    <property type="project" value="TreeGrafter"/>
</dbReference>
<protein>
    <recommendedName>
        <fullName evidence="6">Large ribosomal subunit protein uL10</fullName>
    </recommendedName>
    <alternativeName>
        <fullName evidence="6">Acidic ribosomal protein P0 homolog</fullName>
    </alternativeName>
</protein>
<evidence type="ECO:0000256" key="3">
    <source>
        <dbReference type="ARBA" id="ARBA00022884"/>
    </source>
</evidence>
<dbReference type="InterPro" id="IPR022909">
    <property type="entry name" value="Ribosomal_uL10_arc"/>
</dbReference>
<dbReference type="STRING" id="591019.Shell_1381"/>
<evidence type="ECO:0000313" key="9">
    <source>
        <dbReference type="EMBL" id="ADI32470.1"/>
    </source>
</evidence>
<name>D7D9M4_STAHD</name>
<evidence type="ECO:0000256" key="6">
    <source>
        <dbReference type="HAMAP-Rule" id="MF_00280"/>
    </source>
</evidence>
<dbReference type="GO" id="GO:0070180">
    <property type="term" value="F:large ribosomal subunit rRNA binding"/>
    <property type="evidence" value="ECO:0007669"/>
    <property type="project" value="UniProtKB-UniRule"/>
</dbReference>
<evidence type="ECO:0000256" key="1">
    <source>
        <dbReference type="ARBA" id="ARBA00008889"/>
    </source>
</evidence>
<dbReference type="Gene3D" id="3.30.70.1730">
    <property type="match status" value="1"/>
</dbReference>
<evidence type="ECO:0000256" key="2">
    <source>
        <dbReference type="ARBA" id="ARBA00022730"/>
    </source>
</evidence>
<dbReference type="KEGG" id="shc:Shell_1381"/>
<dbReference type="Gene3D" id="3.90.105.20">
    <property type="match status" value="1"/>
</dbReference>
<organism evidence="9 10">
    <name type="scientific">Staphylothermus hellenicus (strain DSM 12710 / JCM 10830 / BK20S6-10-b1 / P8)</name>
    <dbReference type="NCBI Taxonomy" id="591019"/>
    <lineage>
        <taxon>Archaea</taxon>
        <taxon>Thermoproteota</taxon>
        <taxon>Thermoprotei</taxon>
        <taxon>Desulfurococcales</taxon>
        <taxon>Desulfurococcaceae</taxon>
        <taxon>Staphylothermus</taxon>
    </lineage>
</organism>
<dbReference type="HOGENOM" id="CLU_053173_0_0_2"/>
<dbReference type="InterPro" id="IPR043141">
    <property type="entry name" value="Ribosomal_uL10-like_sf"/>
</dbReference>
<dbReference type="InterPro" id="IPR050323">
    <property type="entry name" value="Ribosomal_protein_uL10"/>
</dbReference>
<dbReference type="SUPFAM" id="SSF160369">
    <property type="entry name" value="Ribosomal protein L10-like"/>
    <property type="match status" value="1"/>
</dbReference>
<dbReference type="eggNOG" id="arCOG04288">
    <property type="taxonomic scope" value="Archaea"/>
</dbReference>
<feature type="region of interest" description="Disordered" evidence="7">
    <location>
        <begin position="294"/>
        <end position="337"/>
    </location>
</feature>
<evidence type="ECO:0000256" key="7">
    <source>
        <dbReference type="SAM" id="MobiDB-lite"/>
    </source>
</evidence>
<comment type="function">
    <text evidence="6">Forms part of the ribosomal stalk, playing a central role in the interaction of the ribosome with GTP-bound translation factors.</text>
</comment>
<evidence type="ECO:0000259" key="8">
    <source>
        <dbReference type="Pfam" id="PF17777"/>
    </source>
</evidence>
<dbReference type="PANTHER" id="PTHR45699">
    <property type="entry name" value="60S ACIDIC RIBOSOMAL PROTEIN P0"/>
    <property type="match status" value="1"/>
</dbReference>
<accession>D7D9M4</accession>
<gene>
    <name evidence="6" type="primary">rpl10</name>
    <name evidence="6" type="synonym">rplP0</name>
    <name evidence="9" type="ordered locus">Shell_1381</name>
</gene>
<dbReference type="HAMAP" id="MF_00280">
    <property type="entry name" value="Ribosomal_uL10_arch"/>
    <property type="match status" value="1"/>
</dbReference>
<keyword evidence="2 6" id="KW-0699">rRNA-binding</keyword>
<dbReference type="NCBIfam" id="NF003095">
    <property type="entry name" value="PRK04019.1-1"/>
    <property type="match status" value="1"/>
</dbReference>
<dbReference type="InterPro" id="IPR040637">
    <property type="entry name" value="Ribosomal_uL10-like_insert"/>
</dbReference>
<comment type="subunit">
    <text evidence="6">Part of the 50S ribosomal subunit. Forms part of the ribosomal stalk which helps the ribosome interact with GTP-bound translation factors. Forms a heptameric L10(L12)2(L12)2(L12)2 complex, where L10 forms an elongated spine to which the L12 dimers bind in a sequential fashion.</text>
</comment>
<proteinExistence type="inferred from homology"/>
<dbReference type="InterPro" id="IPR043164">
    <property type="entry name" value="Ribosomal_uL10-like_insert_sf"/>
</dbReference>
<dbReference type="PANTHER" id="PTHR45699:SF3">
    <property type="entry name" value="LARGE RIBOSOMAL SUBUNIT PROTEIN UL10"/>
    <property type="match status" value="1"/>
</dbReference>
<dbReference type="Proteomes" id="UP000002573">
    <property type="component" value="Chromosome"/>
</dbReference>
<dbReference type="GeneID" id="9234672"/>
<dbReference type="EMBL" id="CP002051">
    <property type="protein sequence ID" value="ADI32470.1"/>
    <property type="molecule type" value="Genomic_DNA"/>
</dbReference>
<dbReference type="GO" id="GO:0003735">
    <property type="term" value="F:structural constituent of ribosome"/>
    <property type="evidence" value="ECO:0007669"/>
    <property type="project" value="TreeGrafter"/>
</dbReference>
<feature type="compositionally biased region" description="Acidic residues" evidence="7">
    <location>
        <begin position="312"/>
        <end position="329"/>
    </location>
</feature>
<evidence type="ECO:0000313" key="10">
    <source>
        <dbReference type="Proteomes" id="UP000002573"/>
    </source>
</evidence>
<evidence type="ECO:0000256" key="5">
    <source>
        <dbReference type="ARBA" id="ARBA00023274"/>
    </source>
</evidence>
<dbReference type="Pfam" id="PF17777">
    <property type="entry name" value="RL10P_insert"/>
    <property type="match status" value="1"/>
</dbReference>
<keyword evidence="10" id="KW-1185">Reference proteome</keyword>
<evidence type="ECO:0000256" key="4">
    <source>
        <dbReference type="ARBA" id="ARBA00022980"/>
    </source>
</evidence>
<feature type="domain" description="Large ribosomal subunit protein uL10-like insertion" evidence="8">
    <location>
        <begin position="115"/>
        <end position="184"/>
    </location>
</feature>
<reference evidence="10" key="1">
    <citation type="submission" date="2010-05" db="EMBL/GenBank/DDBJ databases">
        <title>Complete sequence of Staphylothermus hellenicus DSM 12710.</title>
        <authorList>
            <consortium name="US DOE Joint Genome Institute"/>
            <person name="Lucas S."/>
            <person name="Copeland A."/>
            <person name="Lapidus A."/>
            <person name="Cheng J.-F."/>
            <person name="Bruce D."/>
            <person name="Goodwin L."/>
            <person name="Pitluck S."/>
            <person name="Davenport K."/>
            <person name="Detter J.C."/>
            <person name="Han C."/>
            <person name="Tapia R."/>
            <person name="Larimer F."/>
            <person name="Land M."/>
            <person name="Hauser L."/>
            <person name="Kyrpides N."/>
            <person name="Mikhailova N."/>
            <person name="Anderson I.J."/>
            <person name="Woyke T."/>
        </authorList>
    </citation>
    <scope>NUCLEOTIDE SEQUENCE [LARGE SCALE GENOMIC DNA]</scope>
    <source>
        <strain evidence="10">DSM 12710 / JCM 10830 / BK20S6-10-b1 / P8</strain>
    </source>
</reference>
<dbReference type="GO" id="GO:0000027">
    <property type="term" value="P:ribosomal large subunit assembly"/>
    <property type="evidence" value="ECO:0007669"/>
    <property type="project" value="TreeGrafter"/>
</dbReference>
<dbReference type="GO" id="GO:0002181">
    <property type="term" value="P:cytoplasmic translation"/>
    <property type="evidence" value="ECO:0007669"/>
    <property type="project" value="TreeGrafter"/>
</dbReference>
<comment type="similarity">
    <text evidence="1 6">Belongs to the universal ribosomal protein uL10 family.</text>
</comment>
<dbReference type="InterPro" id="IPR001790">
    <property type="entry name" value="Ribosomal_uL10"/>
</dbReference>
<sequence>MSATAVPRAKRIPQWKIEEVKYLTNLFKSYPVFVIADLTGFPTNQLQKLRKKLSKKVLFRVSKNKLILRALKNAGIDTSKFEEILTGQNLLMFTHMNAFELSLLLDKYKAKTYYKPGEIAQQEIVIPEGNTGLSPGPILSTFSKLKIPTRIQGNSIVITRDTVVAKPGDTISEELASLLQRLDIALKEVKINIKAAYDHGIIISGDQLVLDLEEYKNMVMNAHLDALKIGSEIAWPVPEILELSLNKAFRQALALAAEAGYITPDTAEYVFRTAVMKALALAAEISKYAPDLGLEVPTMQPTTPPEKKEEEKKEEEEEEEETVSEEELAEGLGALFG</sequence>
<keyword evidence="5 6" id="KW-0687">Ribonucleoprotein</keyword>
<dbReference type="OrthoDB" id="30930at2157"/>
<dbReference type="Pfam" id="PF00466">
    <property type="entry name" value="Ribosomal_L10"/>
    <property type="match status" value="1"/>
</dbReference>
<dbReference type="AlphaFoldDB" id="D7D9M4"/>
<keyword evidence="4 6" id="KW-0689">Ribosomal protein</keyword>
<dbReference type="RefSeq" id="WP_013143668.1">
    <property type="nucleotide sequence ID" value="NC_014205.1"/>
</dbReference>
<keyword evidence="3 6" id="KW-0694">RNA-binding</keyword>